<evidence type="ECO:0000256" key="8">
    <source>
        <dbReference type="ARBA" id="ARBA00023170"/>
    </source>
</evidence>
<evidence type="ECO:0000313" key="15">
    <source>
        <dbReference type="EMBL" id="MBR9973768.1"/>
    </source>
</evidence>
<protein>
    <submittedName>
        <fullName evidence="15">TonB-dependent receptor</fullName>
    </submittedName>
</protein>
<evidence type="ECO:0000256" key="1">
    <source>
        <dbReference type="ARBA" id="ARBA00004571"/>
    </source>
</evidence>
<feature type="domain" description="TonB-dependent receptor plug" evidence="14">
    <location>
        <begin position="46"/>
        <end position="153"/>
    </location>
</feature>
<evidence type="ECO:0000256" key="6">
    <source>
        <dbReference type="ARBA" id="ARBA00023077"/>
    </source>
</evidence>
<name>A0ABS5IH56_9PROT</name>
<comment type="caution">
    <text evidence="15">The sequence shown here is derived from an EMBL/GenBank/DDBJ whole genome shotgun (WGS) entry which is preliminary data.</text>
</comment>
<evidence type="ECO:0000256" key="9">
    <source>
        <dbReference type="ARBA" id="ARBA00023237"/>
    </source>
</evidence>
<keyword evidence="4 10" id="KW-0812">Transmembrane</keyword>
<evidence type="ECO:0000256" key="2">
    <source>
        <dbReference type="ARBA" id="ARBA00022448"/>
    </source>
</evidence>
<evidence type="ECO:0000256" key="3">
    <source>
        <dbReference type="ARBA" id="ARBA00022452"/>
    </source>
</evidence>
<keyword evidence="8 15" id="KW-0675">Receptor</keyword>
<dbReference type="SUPFAM" id="SSF56935">
    <property type="entry name" value="Porins"/>
    <property type="match status" value="1"/>
</dbReference>
<dbReference type="Proteomes" id="UP000680714">
    <property type="component" value="Unassembled WGS sequence"/>
</dbReference>
<dbReference type="PANTHER" id="PTHR30069:SF29">
    <property type="entry name" value="HEMOGLOBIN AND HEMOGLOBIN-HAPTOGLOBIN-BINDING PROTEIN 1-RELATED"/>
    <property type="match status" value="1"/>
</dbReference>
<dbReference type="PANTHER" id="PTHR30069">
    <property type="entry name" value="TONB-DEPENDENT OUTER MEMBRANE RECEPTOR"/>
    <property type="match status" value="1"/>
</dbReference>
<accession>A0ABS5IH56</accession>
<evidence type="ECO:0000256" key="5">
    <source>
        <dbReference type="ARBA" id="ARBA00022729"/>
    </source>
</evidence>
<feature type="chain" id="PRO_5045599855" evidence="12">
    <location>
        <begin position="28"/>
        <end position="616"/>
    </location>
</feature>
<dbReference type="Pfam" id="PF07715">
    <property type="entry name" value="Plug"/>
    <property type="match status" value="1"/>
</dbReference>
<comment type="similarity">
    <text evidence="10 11">Belongs to the TonB-dependent receptor family.</text>
</comment>
<evidence type="ECO:0000256" key="4">
    <source>
        <dbReference type="ARBA" id="ARBA00022692"/>
    </source>
</evidence>
<keyword evidence="3 10" id="KW-1134">Transmembrane beta strand</keyword>
<feature type="signal peptide" evidence="12">
    <location>
        <begin position="1"/>
        <end position="27"/>
    </location>
</feature>
<feature type="domain" description="TonB-dependent receptor-like beta-barrel" evidence="13">
    <location>
        <begin position="178"/>
        <end position="590"/>
    </location>
</feature>
<dbReference type="InterPro" id="IPR037066">
    <property type="entry name" value="Plug_dom_sf"/>
</dbReference>
<dbReference type="Pfam" id="PF00593">
    <property type="entry name" value="TonB_dep_Rec_b-barrel"/>
    <property type="match status" value="1"/>
</dbReference>
<keyword evidence="9 10" id="KW-0998">Cell outer membrane</keyword>
<proteinExistence type="inferred from homology"/>
<evidence type="ECO:0000259" key="14">
    <source>
        <dbReference type="Pfam" id="PF07715"/>
    </source>
</evidence>
<dbReference type="PROSITE" id="PS52016">
    <property type="entry name" value="TONB_DEPENDENT_REC_3"/>
    <property type="match status" value="1"/>
</dbReference>
<dbReference type="RefSeq" id="WP_211551811.1">
    <property type="nucleotide sequence ID" value="NZ_JAGTUF010000031.1"/>
</dbReference>
<keyword evidence="7 10" id="KW-0472">Membrane</keyword>
<evidence type="ECO:0000256" key="10">
    <source>
        <dbReference type="PROSITE-ProRule" id="PRU01360"/>
    </source>
</evidence>
<dbReference type="CDD" id="cd01347">
    <property type="entry name" value="ligand_gated_channel"/>
    <property type="match status" value="1"/>
</dbReference>
<keyword evidence="5 12" id="KW-0732">Signal</keyword>
<evidence type="ECO:0000313" key="16">
    <source>
        <dbReference type="Proteomes" id="UP000680714"/>
    </source>
</evidence>
<dbReference type="Gene3D" id="2.170.130.10">
    <property type="entry name" value="TonB-dependent receptor, plug domain"/>
    <property type="match status" value="1"/>
</dbReference>
<reference evidence="15 16" key="1">
    <citation type="submission" date="2021-04" db="EMBL/GenBank/DDBJ databases">
        <title>Magnetospirillum sulfuroxidans sp. nov., a facultative chemolithoautotrophic sulfur-oxidizing alphaproteobacterium isolated from freshwater sediment and proposals for Paramagetospirillum gen. nov., and Magnetospirillaceae fam. nov.</title>
        <authorList>
            <person name="Koziaeva V."/>
            <person name="Geelhoed J.S."/>
            <person name="Sorokin D.Y."/>
            <person name="Grouzdev D.S."/>
        </authorList>
    </citation>
    <scope>NUCLEOTIDE SEQUENCE [LARGE SCALE GENOMIC DNA]</scope>
    <source>
        <strain evidence="15 16">J10</strain>
    </source>
</reference>
<keyword evidence="6 11" id="KW-0798">TonB box</keyword>
<dbReference type="EMBL" id="JAGTUF010000031">
    <property type="protein sequence ID" value="MBR9973768.1"/>
    <property type="molecule type" value="Genomic_DNA"/>
</dbReference>
<dbReference type="InterPro" id="IPR012910">
    <property type="entry name" value="Plug_dom"/>
</dbReference>
<keyword evidence="2 10" id="KW-0813">Transport</keyword>
<evidence type="ECO:0000256" key="12">
    <source>
        <dbReference type="SAM" id="SignalP"/>
    </source>
</evidence>
<dbReference type="InterPro" id="IPR036942">
    <property type="entry name" value="Beta-barrel_TonB_sf"/>
</dbReference>
<keyword evidence="16" id="KW-1185">Reference proteome</keyword>
<sequence length="616" mass="67120">MPKVHPFSAAVKVAAACAAVFAAPVLAEETHGEMVVTANRVETKSEKIGSAVTVITAEQIERSQKTTVAEVLRDVPGLAVSQAGGAGRTTAVRIRGAESYHTKVIIDGIDMSDPSRSQPSYEFGNLLTADIERIEVVRGPQSLLYGGEAVGGVINIITRKGQGKPRVSANAEIGSLHTYSAGTNVSGSQDRVSYAFGVTHFETDGISVASDRTGNSEHDPYTNDTANARLGLKLTDIWDVEAAGRFTRAKVDTDAWSGGIARDDDNIQRTFERSARLATNLVLLDGRFKNTVAYSISEAERDIRAGRRYSNGARSFFDGESQKLEYQGTAKLTPDNHTIVFGVENKQDSTKQSNMAKDVTDTGYYVDYQFSPLDSLFLTMGGRLDDHQTFGTHKTGRGTAAYLVDATATRLHGSYGTGFRAPSLYELFHPTYGNQSLKPEESRGWDAGIEQQLLNGRAAVDVTWFDNRIQNLIQWNNTYNNIASTRARGAEVSGHFDVTQDLRLNATYTFTDSRNNTTGQMLARRPKNQASFGAAWQPLEGVTTDATLRAVGRQFDSATSNYIGGFVTFDLAAAYQLTDWAKVYGRVENLLNKQYEEVDTYGAPGRMVFAGVKASF</sequence>
<evidence type="ECO:0000259" key="13">
    <source>
        <dbReference type="Pfam" id="PF00593"/>
    </source>
</evidence>
<dbReference type="Gene3D" id="2.40.170.20">
    <property type="entry name" value="TonB-dependent receptor, beta-barrel domain"/>
    <property type="match status" value="1"/>
</dbReference>
<gene>
    <name evidence="15" type="ORF">KEC16_18735</name>
</gene>
<organism evidence="15 16">
    <name type="scientific">Magnetospirillum sulfuroxidans</name>
    <dbReference type="NCBI Taxonomy" id="611300"/>
    <lineage>
        <taxon>Bacteria</taxon>
        <taxon>Pseudomonadati</taxon>
        <taxon>Pseudomonadota</taxon>
        <taxon>Alphaproteobacteria</taxon>
        <taxon>Rhodospirillales</taxon>
        <taxon>Rhodospirillaceae</taxon>
        <taxon>Magnetospirillum</taxon>
    </lineage>
</organism>
<dbReference type="InterPro" id="IPR000531">
    <property type="entry name" value="Beta-barrel_TonB"/>
</dbReference>
<comment type="subcellular location">
    <subcellularLocation>
        <location evidence="1 10">Cell outer membrane</location>
        <topology evidence="1 10">Multi-pass membrane protein</topology>
    </subcellularLocation>
</comment>
<dbReference type="InterPro" id="IPR039426">
    <property type="entry name" value="TonB-dep_rcpt-like"/>
</dbReference>
<evidence type="ECO:0000256" key="11">
    <source>
        <dbReference type="RuleBase" id="RU003357"/>
    </source>
</evidence>
<evidence type="ECO:0000256" key="7">
    <source>
        <dbReference type="ARBA" id="ARBA00023136"/>
    </source>
</evidence>